<keyword evidence="6" id="KW-1185">Reference proteome</keyword>
<dbReference type="Pfam" id="PF07678">
    <property type="entry name" value="TED_complement"/>
    <property type="match status" value="1"/>
</dbReference>
<evidence type="ECO:0000256" key="2">
    <source>
        <dbReference type="SAM" id="MobiDB-lite"/>
    </source>
</evidence>
<dbReference type="InterPro" id="IPR011625">
    <property type="entry name" value="A2M_N_BRD"/>
</dbReference>
<dbReference type="InterPro" id="IPR051802">
    <property type="entry name" value="YfhM-like"/>
</dbReference>
<dbReference type="STRING" id="1679444.PYTT_1343"/>
<sequence>MFFVSAHAAEKVRVETSWQHGMTGFVFPEPVREKSETARASGDAGKGNMSGVSVSPGLPEGCLSWVSQNSLWIKWPDDVRASAPYTVSFGSDIKYLSGRPVEEREFKVQSPPVQLAAWRESDEPAGEMWVFGGRFNRYDYDDGNSYAWTHEGRMLTADAPIVFKYGNVPGEVHPVKAADPMPEKVRKELEKKGIMLNRMPADAVVKGVVRVVPSVPLPADRGGWFGWSVKPGAKYPLAADSESYHIGALDVDSVEYPDLQMKGVSVSLSYPVMKKDMPELFRHGLVLEADGVRAVPAEDGTLQAGLPGGGKAVFSLLPLPADREQVYDFLIGVRAPEAFRLRVALEKGLHSASGLVSLGTVGKTVDVKAFTPHLGMNVDNSVSLLHGEHAMGMVAQNIEDVRLRVKEVPGDEAAAVFRRMMDARKKEEALKEEQIETARKIQNLNEQLARQDLTAQQRKEGEEQIRELGGKLSSRRTVCGEVKFDEVPAASQGVLEWKPKAPENPMQWFPQRRIVNLDDLFGGKAKPGMYVVEARGKDTAMAVRSVKRFGYAPNTGSSLYDPHAATYGDTTENYAFGVLQVTDLGLWSRTDGKQMLCYVYSLKAGAPVQGAKVVLGNAGNANLAEAVTDGQGVATLPLPENADMVAVSKDGDRYLALAEARRRDNADDDFSRGEGGGYGRYYYPGDSSVGMSRAAARKYEYQRRALLFTDRSMYRPGDEVHIKGIVRGHKGNDVVVMKPEKAVLTLFKDRRYGDEGKEIASVPVEWSAFGTFDATFKLPKDEVGAFQAVLYFPDGKGGHALDMAPFAGRRAEGNMESRQREFSVNIPVEEFRRNAFKANLACEVEPVAAKTVRGEVSTKDYAGYPVADGSVEWSLVARRGGFNPENYGSFVFAQQPDWEESKSGYFYDYKDDREVKTPLGKDGKASISLDLKPIEQPVPVELILQADTANGREEHLASGCNRMVHPASYYIGLYHEPDYYRPIYRAQEPASMRVVLVDTEGKPWKKPEKVKVSIFREYNESQRYMANDDAYGTQLATGVMSVEPGRSTVRNDKYRKVVFRSEMEVDPKASEPGDNAGAAFEFIPGQEGKYWIELEAADEAGRPVLTRSSFNVAGREEEEESSWEASDNDNISIEPEKRVYKPGETARLLVKTSLEGNALVCVEREGILRRYTKEIRKDNPVIEIPVLEGDAPNVYVSLVMVRGADGSKRKYKLPAVVSGSASYRVEPVGNRLDIAFDLPEESVLPGSAQSLSGTVKDASGAPVRAEVTLYAVDEGMLSITGYDNPDPLAFFMAERPLCVGSMNLKDAGLLVPGDWSWDSFGNKGTFIGGDGGSAFDAEGGAADLAAQMLDENGHVRKDFRPTACWLAHLDTDAEGRFTAAWKNPDTLTKYRVIAVAADAKDRFGAKAGDYTVNKPVMMVPGVPVFASAGDRLSLPVTVVNTTDKAGTWKVALGQAPAQTVELPAHGQATLYFMTEYRELGPLTMRGSLDPVGSDGAPLPASNLRDRVEQTFDVLFPAPMLGETYHAVLDVKNPELDVIGLVSKQLQDSRDGSIGVTLSTSPISLYMGNLAYLLRYPYGCVEQTASTTLPWILAKKLRPYSPAYEKLDEKEVAARLQEGVDKILSRQNLDGGFSYWVADGHSCEWATPYAGYILLLSREQGAAVPQKAIDSLCTYLSKMNIEKCPGDAALGAWVMSKAGKADRAFINRQLAHMGQLDTLPKLYLALALIDSGSRDAQTLKDIEFLLKPAASDGEGWRPRRTIGNLRLMIRCKLHPEQARDAWQEWSNACRDRGEYTTWGSGWALLAISAYLDAMQGGGKDADVQISAMGNSRVQKIGNASVLVSGDAWKTGSGANMLKDTAPVLKLKSESPVYATIEVKAKPGKTDYPGVTENGLLITRVYEKKDAGGKWKPTDDFRVGDVVRVTLTCTKSPLAGKKLDLSDYEYFALVDYLPSCMEAVNPAITSQRMVEPDDDYAMSSAFDHREFHKDRVASFSSLWIGNGVLNMSYLARVTKAGEVTAPPAKAELMYEPQVYGLSPNRKITVLPAVPQK</sequence>
<dbReference type="InterPro" id="IPR021868">
    <property type="entry name" value="Alpha_2_Macroglob_MG3"/>
</dbReference>
<dbReference type="Pfam" id="PF11974">
    <property type="entry name" value="bMG3"/>
    <property type="match status" value="1"/>
</dbReference>
<dbReference type="SMART" id="SM01419">
    <property type="entry name" value="Thiol-ester_cl"/>
    <property type="match status" value="1"/>
</dbReference>
<dbReference type="PANTHER" id="PTHR40094:SF1">
    <property type="entry name" value="UBIQUITIN DOMAIN-CONTAINING PROTEIN"/>
    <property type="match status" value="1"/>
</dbReference>
<comment type="similarity">
    <text evidence="1">Belongs to the protease inhibitor I39 (alpha-2-macroglobulin) family. Bacterial alpha-2-macroglobulin subfamily.</text>
</comment>
<protein>
    <submittedName>
        <fullName evidence="5">Terpenoid cyclases/protein prenyltransferase alpha-alpha toroid</fullName>
    </submittedName>
</protein>
<dbReference type="CDD" id="cd02891">
    <property type="entry name" value="A2M_like"/>
    <property type="match status" value="1"/>
</dbReference>
<feature type="domain" description="Alpha-2-macroglobulin" evidence="4">
    <location>
        <begin position="1362"/>
        <end position="1452"/>
    </location>
</feature>
<dbReference type="GO" id="GO:0005615">
    <property type="term" value="C:extracellular space"/>
    <property type="evidence" value="ECO:0007669"/>
    <property type="project" value="InterPro"/>
</dbReference>
<dbReference type="Gene3D" id="1.50.10.20">
    <property type="match status" value="1"/>
</dbReference>
<dbReference type="InterPro" id="IPR002890">
    <property type="entry name" value="MG2"/>
</dbReference>
<dbReference type="Gene3D" id="2.60.40.1930">
    <property type="match status" value="1"/>
</dbReference>
<dbReference type="Pfam" id="PF07703">
    <property type="entry name" value="A2M_BRD"/>
    <property type="match status" value="1"/>
</dbReference>
<dbReference type="InterPro" id="IPR001599">
    <property type="entry name" value="Macroglobln_a2"/>
</dbReference>
<gene>
    <name evidence="5" type="ORF">PYTT_1343</name>
</gene>
<dbReference type="Proteomes" id="UP000176204">
    <property type="component" value="Chromosome I"/>
</dbReference>
<dbReference type="GO" id="GO:0004866">
    <property type="term" value="F:endopeptidase inhibitor activity"/>
    <property type="evidence" value="ECO:0007669"/>
    <property type="project" value="InterPro"/>
</dbReference>
<dbReference type="InterPro" id="IPR041246">
    <property type="entry name" value="Bact_MG10"/>
</dbReference>
<dbReference type="EMBL" id="LT629973">
    <property type="protein sequence ID" value="SEH87061.1"/>
    <property type="molecule type" value="Genomic_DNA"/>
</dbReference>
<evidence type="ECO:0000313" key="5">
    <source>
        <dbReference type="EMBL" id="SEH87061.1"/>
    </source>
</evidence>
<evidence type="ECO:0000259" key="4">
    <source>
        <dbReference type="SMART" id="SM01360"/>
    </source>
</evidence>
<feature type="domain" description="Alpha-2-macroglobulin bait region" evidence="3">
    <location>
        <begin position="1131"/>
        <end position="1279"/>
    </location>
</feature>
<dbReference type="SMART" id="SM01360">
    <property type="entry name" value="A2M"/>
    <property type="match status" value="1"/>
</dbReference>
<proteinExistence type="inferred from homology"/>
<evidence type="ECO:0000313" key="6">
    <source>
        <dbReference type="Proteomes" id="UP000176204"/>
    </source>
</evidence>
<feature type="region of interest" description="Disordered" evidence="2">
    <location>
        <begin position="1111"/>
        <end position="1130"/>
    </location>
</feature>
<dbReference type="PANTHER" id="PTHR40094">
    <property type="entry name" value="ALPHA-2-MACROGLOBULIN HOMOLOG"/>
    <property type="match status" value="1"/>
</dbReference>
<dbReference type="Pfam" id="PF00207">
    <property type="entry name" value="A2M"/>
    <property type="match status" value="1"/>
</dbReference>
<dbReference type="KEGG" id="agl:PYTT_1343"/>
<dbReference type="Pfam" id="PF01835">
    <property type="entry name" value="MG2"/>
    <property type="match status" value="1"/>
</dbReference>
<evidence type="ECO:0000259" key="3">
    <source>
        <dbReference type="SMART" id="SM01359"/>
    </source>
</evidence>
<dbReference type="SUPFAM" id="SSF48239">
    <property type="entry name" value="Terpenoid cyclases/Protein prenyltransferases"/>
    <property type="match status" value="1"/>
</dbReference>
<keyword evidence="5" id="KW-0808">Transferase</keyword>
<reference evidence="6" key="1">
    <citation type="submission" date="2016-09" db="EMBL/GenBank/DDBJ databases">
        <authorList>
            <person name="Koehorst J."/>
        </authorList>
    </citation>
    <scope>NUCLEOTIDE SEQUENCE [LARGE SCALE GENOMIC DNA]</scope>
</reference>
<dbReference type="InterPro" id="IPR047565">
    <property type="entry name" value="Alpha-macroglob_thiol-ester_cl"/>
</dbReference>
<dbReference type="GO" id="GO:0016740">
    <property type="term" value="F:transferase activity"/>
    <property type="evidence" value="ECO:0007669"/>
    <property type="project" value="UniProtKB-KW"/>
</dbReference>
<organism evidence="5 6">
    <name type="scientific">Akkermansia glycaniphila</name>
    <dbReference type="NCBI Taxonomy" id="1679444"/>
    <lineage>
        <taxon>Bacteria</taxon>
        <taxon>Pseudomonadati</taxon>
        <taxon>Verrucomicrobiota</taxon>
        <taxon>Verrucomicrobiia</taxon>
        <taxon>Verrucomicrobiales</taxon>
        <taxon>Akkermansiaceae</taxon>
        <taxon>Akkermansia</taxon>
    </lineage>
</organism>
<dbReference type="SMART" id="SM01359">
    <property type="entry name" value="A2M_N_2"/>
    <property type="match status" value="1"/>
</dbReference>
<accession>A0A1C7PDX4</accession>
<evidence type="ECO:0000256" key="1">
    <source>
        <dbReference type="ARBA" id="ARBA00010556"/>
    </source>
</evidence>
<dbReference type="InterPro" id="IPR011626">
    <property type="entry name" value="Alpha-macroglobulin_TED"/>
</dbReference>
<dbReference type="InterPro" id="IPR008930">
    <property type="entry name" value="Terpenoid_cyclase/PrenylTrfase"/>
</dbReference>
<name>A0A1C7PDX4_9BACT</name>
<dbReference type="Pfam" id="PF17973">
    <property type="entry name" value="bMG10"/>
    <property type="match status" value="1"/>
</dbReference>